<dbReference type="RefSeq" id="WP_091784546.1">
    <property type="nucleotide sequence ID" value="NZ_FNDI01000019.1"/>
</dbReference>
<evidence type="ECO:0000256" key="3">
    <source>
        <dbReference type="ARBA" id="ARBA00022692"/>
    </source>
</evidence>
<dbReference type="PANTHER" id="PTHR42718">
    <property type="entry name" value="MAJOR FACILITATOR SUPERFAMILY MULTIDRUG TRANSPORTER MFSC"/>
    <property type="match status" value="1"/>
</dbReference>
<dbReference type="PROSITE" id="PS50850">
    <property type="entry name" value="MFS"/>
    <property type="match status" value="1"/>
</dbReference>
<dbReference type="InterPro" id="IPR036259">
    <property type="entry name" value="MFS_trans_sf"/>
</dbReference>
<comment type="subcellular location">
    <subcellularLocation>
        <location evidence="1">Membrane</location>
        <topology evidence="1">Multi-pass membrane protein</topology>
    </subcellularLocation>
</comment>
<feature type="transmembrane region" description="Helical" evidence="6">
    <location>
        <begin position="131"/>
        <end position="150"/>
    </location>
</feature>
<evidence type="ECO:0000313" key="9">
    <source>
        <dbReference type="Proteomes" id="UP000198900"/>
    </source>
</evidence>
<evidence type="ECO:0000313" key="8">
    <source>
        <dbReference type="EMBL" id="SDI56109.1"/>
    </source>
</evidence>
<dbReference type="Proteomes" id="UP000198900">
    <property type="component" value="Unassembled WGS sequence"/>
</dbReference>
<feature type="transmembrane region" description="Helical" evidence="6">
    <location>
        <begin position="462"/>
        <end position="483"/>
    </location>
</feature>
<feature type="transmembrane region" description="Helical" evidence="6">
    <location>
        <begin position="71"/>
        <end position="89"/>
    </location>
</feature>
<accession>A0A7Z7FJI7</accession>
<protein>
    <submittedName>
        <fullName evidence="8">Major Facilitator Superfamily protein</fullName>
    </submittedName>
</protein>
<feature type="transmembrane region" description="Helical" evidence="6">
    <location>
        <begin position="162"/>
        <end position="182"/>
    </location>
</feature>
<keyword evidence="3 6" id="KW-0812">Transmembrane</keyword>
<evidence type="ECO:0000256" key="1">
    <source>
        <dbReference type="ARBA" id="ARBA00004141"/>
    </source>
</evidence>
<dbReference type="AlphaFoldDB" id="A0A7Z7FJI7"/>
<dbReference type="GO" id="GO:0022857">
    <property type="term" value="F:transmembrane transporter activity"/>
    <property type="evidence" value="ECO:0007669"/>
    <property type="project" value="InterPro"/>
</dbReference>
<feature type="transmembrane region" description="Helical" evidence="6">
    <location>
        <begin position="329"/>
        <end position="350"/>
    </location>
</feature>
<organism evidence="8 9">
    <name type="scientific">Paraburkholderia steynii</name>
    <dbReference type="NCBI Taxonomy" id="1245441"/>
    <lineage>
        <taxon>Bacteria</taxon>
        <taxon>Pseudomonadati</taxon>
        <taxon>Pseudomonadota</taxon>
        <taxon>Betaproteobacteria</taxon>
        <taxon>Burkholderiales</taxon>
        <taxon>Burkholderiaceae</taxon>
        <taxon>Paraburkholderia</taxon>
    </lineage>
</organism>
<keyword evidence="4 6" id="KW-1133">Transmembrane helix</keyword>
<dbReference type="SUPFAM" id="SSF103473">
    <property type="entry name" value="MFS general substrate transporter"/>
    <property type="match status" value="1"/>
</dbReference>
<sequence>MRVLMGLGGIFVGAIMAGLNNRVGALALADVRGALGLGLDDASWLSTVYSAGELMATPFATWFAITFSLRLFHRTMLCVCVALAMLLPFVHDLNLLLCLRFLQGISCGALIPILMMAALKFLPPSIRLYGLALYAMTATFAPNVAIWLAGWWTDGFYDWRWVYWQIIPLAAVAGLLGAWGLERGPILPGRLRQANWFGMAFGMPGLALIAVALDQGVRLDWFQSPVILVASVTGTTLLVIYLLSEWYHPTPFLKLQLLRRRNLGLGFTVFLLLLVTLTSGSALPSNYLGQILDYRPWQTAGIGLVIALPQLVLGPLVAFFLYRKWVDARVVFAVGLALVALACFSSSQLMSDWSRDQFVVAQVLQAVGQPMAVVPLLFLSTSVVQPPEGPYVSGTVNTVRAFGSLIGSAAVGQLMTVRSRFHSDMLLDHAGMVGNSVPQLPEQSELMTIIGHQSLVLSVADAYRVLGILALALVPVVLLLTYIPAPELRRTAFPKPSSSSSSHG</sequence>
<dbReference type="Gene3D" id="1.20.1250.20">
    <property type="entry name" value="MFS general substrate transporter like domains"/>
    <property type="match status" value="2"/>
</dbReference>
<keyword evidence="5 6" id="KW-0472">Membrane</keyword>
<evidence type="ECO:0000256" key="4">
    <source>
        <dbReference type="ARBA" id="ARBA00022989"/>
    </source>
</evidence>
<keyword evidence="9" id="KW-1185">Reference proteome</keyword>
<dbReference type="GO" id="GO:0016020">
    <property type="term" value="C:membrane"/>
    <property type="evidence" value="ECO:0007669"/>
    <property type="project" value="UniProtKB-SubCell"/>
</dbReference>
<feature type="transmembrane region" description="Helical" evidence="6">
    <location>
        <begin position="302"/>
        <end position="322"/>
    </location>
</feature>
<dbReference type="InterPro" id="IPR011701">
    <property type="entry name" value="MFS"/>
</dbReference>
<name>A0A7Z7FJI7_9BURK</name>
<gene>
    <name evidence="8" type="ORF">SAMN04487926_11957</name>
</gene>
<evidence type="ECO:0000256" key="6">
    <source>
        <dbReference type="SAM" id="Phobius"/>
    </source>
</evidence>
<comment type="caution">
    <text evidence="8">The sequence shown here is derived from an EMBL/GenBank/DDBJ whole genome shotgun (WGS) entry which is preliminary data.</text>
</comment>
<evidence type="ECO:0000256" key="5">
    <source>
        <dbReference type="ARBA" id="ARBA00023136"/>
    </source>
</evidence>
<dbReference type="EMBL" id="FNDI01000019">
    <property type="protein sequence ID" value="SDI56109.1"/>
    <property type="molecule type" value="Genomic_DNA"/>
</dbReference>
<proteinExistence type="predicted"/>
<dbReference type="PANTHER" id="PTHR42718:SF9">
    <property type="entry name" value="MAJOR FACILITATOR SUPERFAMILY MULTIDRUG TRANSPORTER MFSC"/>
    <property type="match status" value="1"/>
</dbReference>
<feature type="transmembrane region" description="Helical" evidence="6">
    <location>
        <begin position="101"/>
        <end position="119"/>
    </location>
</feature>
<feature type="transmembrane region" description="Helical" evidence="6">
    <location>
        <begin position="263"/>
        <end position="282"/>
    </location>
</feature>
<keyword evidence="2" id="KW-0813">Transport</keyword>
<feature type="domain" description="Major facilitator superfamily (MFS) profile" evidence="7">
    <location>
        <begin position="6"/>
        <end position="489"/>
    </location>
</feature>
<feature type="transmembrane region" description="Helical" evidence="6">
    <location>
        <begin position="43"/>
        <end position="64"/>
    </location>
</feature>
<feature type="transmembrane region" description="Helical" evidence="6">
    <location>
        <begin position="225"/>
        <end position="243"/>
    </location>
</feature>
<reference evidence="8" key="1">
    <citation type="submission" date="2016-10" db="EMBL/GenBank/DDBJ databases">
        <authorList>
            <person name="Varghese N."/>
            <person name="Submissions S."/>
        </authorList>
    </citation>
    <scope>NUCLEOTIDE SEQUENCE [LARGE SCALE GENOMIC DNA]</scope>
    <source>
        <strain evidence="8">YR281</strain>
    </source>
</reference>
<evidence type="ECO:0000259" key="7">
    <source>
        <dbReference type="PROSITE" id="PS50850"/>
    </source>
</evidence>
<feature type="transmembrane region" description="Helical" evidence="6">
    <location>
        <begin position="194"/>
        <end position="213"/>
    </location>
</feature>
<dbReference type="InterPro" id="IPR020846">
    <property type="entry name" value="MFS_dom"/>
</dbReference>
<dbReference type="Pfam" id="PF07690">
    <property type="entry name" value="MFS_1"/>
    <property type="match status" value="1"/>
</dbReference>
<evidence type="ECO:0000256" key="2">
    <source>
        <dbReference type="ARBA" id="ARBA00022448"/>
    </source>
</evidence>